<evidence type="ECO:0000313" key="5">
    <source>
        <dbReference type="Proteomes" id="UP000552587"/>
    </source>
</evidence>
<dbReference type="InterPro" id="IPR051398">
    <property type="entry name" value="Polysacch_Deacetylase"/>
</dbReference>
<dbReference type="Proteomes" id="UP000552587">
    <property type="component" value="Unassembled WGS sequence"/>
</dbReference>
<dbReference type="PANTHER" id="PTHR34216">
    <property type="match status" value="1"/>
</dbReference>
<dbReference type="GO" id="GO:0016810">
    <property type="term" value="F:hydrolase activity, acting on carbon-nitrogen (but not peptide) bonds"/>
    <property type="evidence" value="ECO:0007669"/>
    <property type="project" value="InterPro"/>
</dbReference>
<keyword evidence="5" id="KW-1185">Reference proteome</keyword>
<sequence>MTAWIRYLIAIGCHYSGLDALYRRLSGAGLVVLMLHRLRGEDDPFPLSISSDTFGQIVAWLRDDRKLVSLDEGLSHLDRPRGTTTLYAVTLDDGYRDNLNLLSPPLDGVPATVYLATDHIGADPIWAYQLVTAVRCRRQDLLDLGHLGLGRFDLSDAHERRRALAILPPLLKQLPHERFQEVLDGVFAQLQPRTREASEREMMDWDDVRTLDRNGIDLGGHTRGHVLLSRVDAATAQAEIEGCTDQIAQVLHKRPRHFAYPNGTAEDFGPRDVELVRRAGYVSATTSIEGVNRTQTDRYRLLRFNVHESRYRTPSGALSPALFFSESSGLLGLMRKMASA</sequence>
<dbReference type="PANTHER" id="PTHR34216:SF3">
    <property type="entry name" value="POLY-BETA-1,6-N-ACETYL-D-GLUCOSAMINE N-DEACETYLASE"/>
    <property type="match status" value="1"/>
</dbReference>
<reference evidence="4 5" key="1">
    <citation type="submission" date="2020-07" db="EMBL/GenBank/DDBJ databases">
        <authorList>
            <person name="Xu S."/>
            <person name="Li A."/>
        </authorList>
    </citation>
    <scope>NUCLEOTIDE SEQUENCE [LARGE SCALE GENOMIC DNA]</scope>
    <source>
        <strain evidence="4 5">SG-8</strain>
    </source>
</reference>
<dbReference type="Gene3D" id="3.20.20.370">
    <property type="entry name" value="Glycoside hydrolase/deacetylase"/>
    <property type="match status" value="1"/>
</dbReference>
<organism evidence="4 5">
    <name type="scientific">Marilutibacter penaei</name>
    <dbReference type="NCBI Taxonomy" id="2759900"/>
    <lineage>
        <taxon>Bacteria</taxon>
        <taxon>Pseudomonadati</taxon>
        <taxon>Pseudomonadota</taxon>
        <taxon>Gammaproteobacteria</taxon>
        <taxon>Lysobacterales</taxon>
        <taxon>Lysobacteraceae</taxon>
        <taxon>Marilutibacter</taxon>
    </lineage>
</organism>
<dbReference type="SUPFAM" id="SSF88713">
    <property type="entry name" value="Glycoside hydrolase/deacetylase"/>
    <property type="match status" value="1"/>
</dbReference>
<comment type="subcellular location">
    <subcellularLocation>
        <location evidence="1">Secreted</location>
    </subcellularLocation>
</comment>
<accession>A0A7W3U1T8</accession>
<comment type="caution">
    <text evidence="4">The sequence shown here is derived from an EMBL/GenBank/DDBJ whole genome shotgun (WGS) entry which is preliminary data.</text>
</comment>
<dbReference type="InterPro" id="IPR002509">
    <property type="entry name" value="NODB_dom"/>
</dbReference>
<feature type="domain" description="NodB homology" evidence="3">
    <location>
        <begin position="201"/>
        <end position="267"/>
    </location>
</feature>
<keyword evidence="2" id="KW-0732">Signal</keyword>
<dbReference type="InterPro" id="IPR011330">
    <property type="entry name" value="Glyco_hydro/deAcase_b/a-brl"/>
</dbReference>
<dbReference type="Pfam" id="PF01522">
    <property type="entry name" value="Polysacc_deac_1"/>
    <property type="match status" value="1"/>
</dbReference>
<dbReference type="AlphaFoldDB" id="A0A7W3U1T8"/>
<evidence type="ECO:0000256" key="1">
    <source>
        <dbReference type="ARBA" id="ARBA00004613"/>
    </source>
</evidence>
<evidence type="ECO:0000313" key="4">
    <source>
        <dbReference type="EMBL" id="MBB1087411.1"/>
    </source>
</evidence>
<proteinExistence type="predicted"/>
<dbReference type="EMBL" id="JACHTE010000002">
    <property type="protein sequence ID" value="MBB1087411.1"/>
    <property type="molecule type" value="Genomic_DNA"/>
</dbReference>
<gene>
    <name evidence="4" type="ORF">H4F99_02785</name>
</gene>
<evidence type="ECO:0000256" key="2">
    <source>
        <dbReference type="ARBA" id="ARBA00022729"/>
    </source>
</evidence>
<dbReference type="CDD" id="cd10918">
    <property type="entry name" value="CE4_NodB_like_5s_6s"/>
    <property type="match status" value="1"/>
</dbReference>
<dbReference type="GO" id="GO:0005975">
    <property type="term" value="P:carbohydrate metabolic process"/>
    <property type="evidence" value="ECO:0007669"/>
    <property type="project" value="InterPro"/>
</dbReference>
<dbReference type="RefSeq" id="WP_182668212.1">
    <property type="nucleotide sequence ID" value="NZ_JACHTE010000002.1"/>
</dbReference>
<name>A0A7W3U1T8_9GAMM</name>
<dbReference type="GO" id="GO:0005576">
    <property type="term" value="C:extracellular region"/>
    <property type="evidence" value="ECO:0007669"/>
    <property type="project" value="UniProtKB-SubCell"/>
</dbReference>
<protein>
    <submittedName>
        <fullName evidence="4">Polysaccharide deacetylase family protein</fullName>
    </submittedName>
</protein>
<evidence type="ECO:0000259" key="3">
    <source>
        <dbReference type="Pfam" id="PF01522"/>
    </source>
</evidence>